<evidence type="ECO:0000313" key="2">
    <source>
        <dbReference type="EMBL" id="QHE97721.1"/>
    </source>
</evidence>
<dbReference type="Proteomes" id="UP000003811">
    <property type="component" value="Chromosome"/>
</dbReference>
<reference evidence="2 3" key="1">
    <citation type="journal article" date="2011" name="PLoS Pathog.">
        <title>Dynamic evolution of pathogenicity revealed by sequencing and comparative genomics of 19 Pseudomonas syringae isolates.</title>
        <authorList>
            <person name="Baltrus D.A."/>
            <person name="Nishimura M.T."/>
            <person name="Romanchuk A."/>
            <person name="Chang J.H."/>
            <person name="Mukhtar M.S."/>
            <person name="Cherkis K."/>
            <person name="Roach J."/>
            <person name="Grant S.R."/>
            <person name="Jones C.D."/>
            <person name="Dangl J.L."/>
        </authorList>
    </citation>
    <scope>NUCLEOTIDE SEQUENCE [LARGE SCALE GENOMIC DNA]</scope>
    <source>
        <strain evidence="2 3">ES4326</strain>
    </source>
</reference>
<organism evidence="2 3">
    <name type="scientific">Pseudomonas syringae pv. maculicola str. ES4326</name>
    <dbReference type="NCBI Taxonomy" id="629265"/>
    <lineage>
        <taxon>Bacteria</taxon>
        <taxon>Pseudomonadati</taxon>
        <taxon>Pseudomonadota</taxon>
        <taxon>Gammaproteobacteria</taxon>
        <taxon>Pseudomonadales</taxon>
        <taxon>Pseudomonadaceae</taxon>
        <taxon>Pseudomonas</taxon>
    </lineage>
</organism>
<sequence>MGDAPRHSCAPHRAHQIERGASRTALPRWSDTRTQIHECVWVKNSSRSRHPVQPVYRRSWRRFLPR</sequence>
<name>A0A8T8C2E5_PSEYM</name>
<proteinExistence type="predicted"/>
<gene>
    <name evidence="2" type="ORF">PMA4326_014670</name>
</gene>
<evidence type="ECO:0000313" key="3">
    <source>
        <dbReference type="Proteomes" id="UP000003811"/>
    </source>
</evidence>
<dbReference type="EMBL" id="CP047260">
    <property type="protein sequence ID" value="QHE97721.1"/>
    <property type="molecule type" value="Genomic_DNA"/>
</dbReference>
<accession>A0A8T8C2E5</accession>
<feature type="region of interest" description="Disordered" evidence="1">
    <location>
        <begin position="1"/>
        <end position="29"/>
    </location>
</feature>
<evidence type="ECO:0000256" key="1">
    <source>
        <dbReference type="SAM" id="MobiDB-lite"/>
    </source>
</evidence>
<protein>
    <submittedName>
        <fullName evidence="2">DUF1534 domain-containing protein</fullName>
    </submittedName>
</protein>
<dbReference type="AlphaFoldDB" id="A0A8T8C2E5"/>
<dbReference type="AntiFam" id="ANF00261">
    <property type="entry name" value="Protein of unknown function (DUF1534)"/>
</dbReference>